<dbReference type="InterPro" id="IPR008266">
    <property type="entry name" value="Tyr_kinase_AS"/>
</dbReference>
<evidence type="ECO:0000313" key="5">
    <source>
        <dbReference type="Proteomes" id="UP000694569"/>
    </source>
</evidence>
<name>A0A8C5LP06_9ANUR</name>
<accession>A0A8C5LP06</accession>
<dbReference type="Pfam" id="PF00069">
    <property type="entry name" value="Pkinase"/>
    <property type="match status" value="1"/>
</dbReference>
<dbReference type="InterPro" id="IPR011009">
    <property type="entry name" value="Kinase-like_dom_sf"/>
</dbReference>
<dbReference type="OrthoDB" id="9886644at2759"/>
<dbReference type="SMART" id="SM00220">
    <property type="entry name" value="S_TKc"/>
    <property type="match status" value="1"/>
</dbReference>
<feature type="compositionally biased region" description="Polar residues" evidence="2">
    <location>
        <begin position="553"/>
        <end position="563"/>
    </location>
</feature>
<feature type="compositionally biased region" description="Low complexity" evidence="2">
    <location>
        <begin position="205"/>
        <end position="219"/>
    </location>
</feature>
<dbReference type="PROSITE" id="PS50011">
    <property type="entry name" value="PROTEIN_KINASE_DOM"/>
    <property type="match status" value="1"/>
</dbReference>
<evidence type="ECO:0000256" key="1">
    <source>
        <dbReference type="ARBA" id="ARBA00038349"/>
    </source>
</evidence>
<dbReference type="InterPro" id="IPR000719">
    <property type="entry name" value="Prot_kinase_dom"/>
</dbReference>
<feature type="region of interest" description="Disordered" evidence="2">
    <location>
        <begin position="367"/>
        <end position="399"/>
    </location>
</feature>
<gene>
    <name evidence="4" type="primary">PRAG1</name>
</gene>
<dbReference type="GO" id="GO:0004672">
    <property type="term" value="F:protein kinase activity"/>
    <property type="evidence" value="ECO:0007669"/>
    <property type="project" value="InterPro"/>
</dbReference>
<dbReference type="GO" id="GO:0005524">
    <property type="term" value="F:ATP binding"/>
    <property type="evidence" value="ECO:0007669"/>
    <property type="project" value="InterPro"/>
</dbReference>
<protein>
    <submittedName>
        <fullName evidence="4">PEAK1 related, kinase-activating pseudokinase 1</fullName>
    </submittedName>
</protein>
<dbReference type="PROSITE" id="PS00109">
    <property type="entry name" value="PROTEIN_KINASE_TYR"/>
    <property type="match status" value="1"/>
</dbReference>
<feature type="region of interest" description="Disordered" evidence="2">
    <location>
        <begin position="202"/>
        <end position="246"/>
    </location>
</feature>
<feature type="region of interest" description="Disordered" evidence="2">
    <location>
        <begin position="540"/>
        <end position="600"/>
    </location>
</feature>
<dbReference type="Gene3D" id="1.10.510.10">
    <property type="entry name" value="Transferase(Phosphotransferase) domain 1"/>
    <property type="match status" value="1"/>
</dbReference>
<proteinExistence type="inferred from homology"/>
<organism evidence="4 5">
    <name type="scientific">Leptobrachium leishanense</name>
    <name type="common">Leishan spiny toad</name>
    <dbReference type="NCBI Taxonomy" id="445787"/>
    <lineage>
        <taxon>Eukaryota</taxon>
        <taxon>Metazoa</taxon>
        <taxon>Chordata</taxon>
        <taxon>Craniata</taxon>
        <taxon>Vertebrata</taxon>
        <taxon>Euteleostomi</taxon>
        <taxon>Amphibia</taxon>
        <taxon>Batrachia</taxon>
        <taxon>Anura</taxon>
        <taxon>Pelobatoidea</taxon>
        <taxon>Megophryidae</taxon>
        <taxon>Leptobrachium</taxon>
    </lineage>
</organism>
<feature type="compositionally biased region" description="Polar residues" evidence="2">
    <location>
        <begin position="695"/>
        <end position="711"/>
    </location>
</feature>
<dbReference type="PANTHER" id="PTHR22972">
    <property type="entry name" value="SERINE/THREONINE PROTEIN KINASE"/>
    <property type="match status" value="1"/>
</dbReference>
<keyword evidence="5" id="KW-1185">Reference proteome</keyword>
<reference evidence="4" key="2">
    <citation type="submission" date="2025-09" db="UniProtKB">
        <authorList>
            <consortium name="Ensembl"/>
        </authorList>
    </citation>
    <scope>IDENTIFICATION</scope>
</reference>
<dbReference type="PANTHER" id="PTHR22972:SF3">
    <property type="entry name" value="INACTIVE TYROSINE-PROTEIN KINASE PRAG1"/>
    <property type="match status" value="1"/>
</dbReference>
<reference evidence="4" key="1">
    <citation type="submission" date="2025-08" db="UniProtKB">
        <authorList>
            <consortium name="Ensembl"/>
        </authorList>
    </citation>
    <scope>IDENTIFICATION</scope>
</reference>
<feature type="compositionally biased region" description="Basic and acidic residues" evidence="2">
    <location>
        <begin position="369"/>
        <end position="390"/>
    </location>
</feature>
<feature type="compositionally biased region" description="Polar residues" evidence="2">
    <location>
        <begin position="236"/>
        <end position="246"/>
    </location>
</feature>
<evidence type="ECO:0000259" key="3">
    <source>
        <dbReference type="PROSITE" id="PS50011"/>
    </source>
</evidence>
<feature type="region of interest" description="Disordered" evidence="2">
    <location>
        <begin position="695"/>
        <end position="747"/>
    </location>
</feature>
<feature type="compositionally biased region" description="Polar residues" evidence="2">
    <location>
        <begin position="722"/>
        <end position="738"/>
    </location>
</feature>
<dbReference type="Proteomes" id="UP000694569">
    <property type="component" value="Unplaced"/>
</dbReference>
<dbReference type="GeneTree" id="ENSGT00940000157066"/>
<evidence type="ECO:0000313" key="4">
    <source>
        <dbReference type="Ensembl" id="ENSLLEP00000000277.1"/>
    </source>
</evidence>
<feature type="compositionally biased region" description="Basic and acidic residues" evidence="2">
    <location>
        <begin position="578"/>
        <end position="587"/>
    </location>
</feature>
<dbReference type="Ensembl" id="ENSLLET00000000295.1">
    <property type="protein sequence ID" value="ENSLLEP00000000277.1"/>
    <property type="gene ID" value="ENSLLEG00000000188.1"/>
</dbReference>
<evidence type="ECO:0000256" key="2">
    <source>
        <dbReference type="SAM" id="MobiDB-lite"/>
    </source>
</evidence>
<dbReference type="InterPro" id="IPR051511">
    <property type="entry name" value="MitoQC_Scaffold_Kinases"/>
</dbReference>
<sequence length="1288" mass="143272">MLRAITLRSESLKMPVCNEFVEHIWKPGSCKNCFHPRSAHRNSSVPSDGKAGNVPALHGVNGIRNKTENPNQEDDIVTAALYSKPTIAVKPTMIASDTAEMWEELNGTETLTQVSWKLSSTSNTVLKSGDMPRVLLENLKPFNPNRKSPSDNASKYIFNGLQSPEKNMEIHAVNNLTYVSHFGGQADKATFIKEKLPISFDENKQVSSSGSQSPVEQSPRGTLLSRESTGYRHSGKSGTALTNQVIQDQTRSARDIKLKNCLNNCESGSNTNLHFSKINMSIHSESDGKSDKLSYISVKDIPAASPTSSHTFEFHLPKGYRQTLVAQSHQFTHKEACVQLETQGNQNEPIYAESTKRKGVLGRNGIVTKTEDRVENNGVNEETRPSEDKQQSSNNERMYQESMTHVSAKITVMAAHTEEDNRTIYLSSPDSAVGVQWACNSPSTTESSSPVFFWGEKSHDAKSVEVSKSYNIPLSHKNQGDSSPFSPSLSTKSDELINRRISSPTHAVGILSYRKETLDSHDRCLPSGDRRRFYQAMKSRQCRIDEEEEEETGVTQQSRTTAMGNGPLVKAPTVNNHDSSHSEENYSRKGMSKSASCPVELSKGNEIEETSQAPPPPPKKLPRHLELIHISKYLQHGDGVFRRSPPKLTKSSTEPGTFSLGSVESLGESFKATNLSNSNTNVCFSTGSIDSLDSKTCSEGGQSFEALNSPTAPVGEKKPFEQVSQNVDSSEGVQNGSLQPPPLPVKKSINRLCSAPDNSAWSRANLPRNGVNPITPKLTLSQSEGNICGDQRTLTSCPLSPGDKNAIFSSSESLEKCCRGIGHRNEIRNRNCLQTRVTQSVSTSELTVSGHASSGSSLQLHHLLSNIDSKEGMYAKLSGLYAQSTRRLMNKCEDVFMRDQKKEMHFNENNWSLFKLSSNKPCCNAGDAIYYCATCAKDLNNKYAVKMCRTEDTKTSYCSLSLPVHYNIQQDCGHFVATVPSSMLNPPDVPKDCPANECSQPVPLSREEECVVVITREVPYCTAADFVKESVSIHKAQPEVYERQVCLLLLQLCNGLEHLKEHGIIHRDLCLENLLLVHCQTSPNKVKDGKYVPRLIVSNFSKAKQRPGSEVFRPRRDKTRLAPEIMVASQYKKFDEFQAGILIYELLHQSNPFESRTSLQEQEYTQKDLPSLSNLSVYSRGLQHLAHLLLEADPIKRIRISESKRVLQCLLWGPRKDLTDQPFSHEEALHCALQNWIDMKRALLTMKFAENALDPEHNISLEDWLCCQYLASADPCYLYKTLKLIKLI</sequence>
<comment type="similarity">
    <text evidence="1">Belongs to the protein kinase superfamily.</text>
</comment>
<feature type="domain" description="Protein kinase" evidence="3">
    <location>
        <begin position="843"/>
        <end position="1211"/>
    </location>
</feature>
<dbReference type="SUPFAM" id="SSF56112">
    <property type="entry name" value="Protein kinase-like (PK-like)"/>
    <property type="match status" value="1"/>
</dbReference>